<accession>A0ABD2NT21</accession>
<gene>
    <name evidence="1" type="ORF">HHI36_005077</name>
</gene>
<dbReference type="EMBL" id="JABFTP020000144">
    <property type="protein sequence ID" value="KAL3281872.1"/>
    <property type="molecule type" value="Genomic_DNA"/>
</dbReference>
<evidence type="ECO:0000313" key="1">
    <source>
        <dbReference type="EMBL" id="KAL3281872.1"/>
    </source>
</evidence>
<comment type="caution">
    <text evidence="1">The sequence shown here is derived from an EMBL/GenBank/DDBJ whole genome shotgun (WGS) entry which is preliminary data.</text>
</comment>
<sequence>MPGSKTCLYANDTSILSIDSITEETSKKAEQSLRYAQRWFIVNGLKLNLSKTLSMRFGTGAEESDPIQILTRTHKYHL</sequence>
<reference evidence="1 2" key="1">
    <citation type="journal article" date="2021" name="BMC Biol.">
        <title>Horizontally acquired antibacterial genes associated with adaptive radiation of ladybird beetles.</title>
        <authorList>
            <person name="Li H.S."/>
            <person name="Tang X.F."/>
            <person name="Huang Y.H."/>
            <person name="Xu Z.Y."/>
            <person name="Chen M.L."/>
            <person name="Du X.Y."/>
            <person name="Qiu B.Y."/>
            <person name="Chen P.T."/>
            <person name="Zhang W."/>
            <person name="Slipinski A."/>
            <person name="Escalona H.E."/>
            <person name="Waterhouse R.M."/>
            <person name="Zwick A."/>
            <person name="Pang H."/>
        </authorList>
    </citation>
    <scope>NUCLEOTIDE SEQUENCE [LARGE SCALE GENOMIC DNA]</scope>
    <source>
        <strain evidence="1">SYSU2018</strain>
    </source>
</reference>
<dbReference type="AlphaFoldDB" id="A0ABD2NT21"/>
<evidence type="ECO:0008006" key="3">
    <source>
        <dbReference type="Google" id="ProtNLM"/>
    </source>
</evidence>
<dbReference type="Proteomes" id="UP001516400">
    <property type="component" value="Unassembled WGS sequence"/>
</dbReference>
<keyword evidence="2" id="KW-1185">Reference proteome</keyword>
<feature type="non-terminal residue" evidence="1">
    <location>
        <position position="78"/>
    </location>
</feature>
<organism evidence="1 2">
    <name type="scientific">Cryptolaemus montrouzieri</name>
    <dbReference type="NCBI Taxonomy" id="559131"/>
    <lineage>
        <taxon>Eukaryota</taxon>
        <taxon>Metazoa</taxon>
        <taxon>Ecdysozoa</taxon>
        <taxon>Arthropoda</taxon>
        <taxon>Hexapoda</taxon>
        <taxon>Insecta</taxon>
        <taxon>Pterygota</taxon>
        <taxon>Neoptera</taxon>
        <taxon>Endopterygota</taxon>
        <taxon>Coleoptera</taxon>
        <taxon>Polyphaga</taxon>
        <taxon>Cucujiformia</taxon>
        <taxon>Coccinelloidea</taxon>
        <taxon>Coccinellidae</taxon>
        <taxon>Scymninae</taxon>
        <taxon>Scymnini</taxon>
        <taxon>Cryptolaemus</taxon>
    </lineage>
</organism>
<proteinExistence type="predicted"/>
<evidence type="ECO:0000313" key="2">
    <source>
        <dbReference type="Proteomes" id="UP001516400"/>
    </source>
</evidence>
<name>A0ABD2NT21_9CUCU</name>
<protein>
    <recommendedName>
        <fullName evidence="3">Reverse transcriptase domain-containing protein</fullName>
    </recommendedName>
</protein>